<evidence type="ECO:0000256" key="1">
    <source>
        <dbReference type="ARBA" id="ARBA00022692"/>
    </source>
</evidence>
<feature type="transmembrane region" description="Helical" evidence="4">
    <location>
        <begin position="372"/>
        <end position="393"/>
    </location>
</feature>
<reference evidence="6" key="1">
    <citation type="submission" date="2020-08" db="EMBL/GenBank/DDBJ databases">
        <title>Paracoccus amoyensis sp. nov., isolated from the surface seawater at coast of Xiamen, Fujian.</title>
        <authorList>
            <person name="Lyu L."/>
        </authorList>
    </citation>
    <scope>NUCLEOTIDE SEQUENCE</scope>
    <source>
        <strain evidence="6">11-3</strain>
    </source>
</reference>
<sequence length="404" mass="42189">MSAQIARARRNVIVLFAAQAILGAQMSMIFIVGGLAGKMLAPHPCIVTLPLSMIILGTALSARPLARFMQNHGRRAGFLVAVGSGTIGAMICALAIWTGSFWLFMTGSLLTGVYQAGQGFYRFAATDTAPESFAPRAISWVMVGGLIAAILGPALVRYTDGITAVPFLATYGAIFLLNLTGPVLFAFLDIPKPEAQPLATGATRSIGDLLRSPRILVAMICGTVSYALMNLMMTSTSLAVVGCGFEQKDAANIIGLHALAMFAPSFFTGSLITRFGAERIVAIGLAILTLAGGIALAGVDLANFYVALMLLGVGWNFGYIGATAMLTGTYRADERGRVQGINDAVVFSGVFLASLSSGGLMNCAGGSAQQGWSAVTLTMLPFLMLAAAALIWLTRSQRRPTTVG</sequence>
<evidence type="ECO:0000259" key="5">
    <source>
        <dbReference type="PROSITE" id="PS50850"/>
    </source>
</evidence>
<feature type="transmembrane region" description="Helical" evidence="4">
    <location>
        <begin position="168"/>
        <end position="188"/>
    </location>
</feature>
<dbReference type="InterPro" id="IPR020846">
    <property type="entry name" value="MFS_dom"/>
</dbReference>
<comment type="caution">
    <text evidence="6">The sequence shown here is derived from an EMBL/GenBank/DDBJ whole genome shotgun (WGS) entry which is preliminary data.</text>
</comment>
<evidence type="ECO:0000313" key="6">
    <source>
        <dbReference type="EMBL" id="MBC9245710.1"/>
    </source>
</evidence>
<evidence type="ECO:0000256" key="2">
    <source>
        <dbReference type="ARBA" id="ARBA00022989"/>
    </source>
</evidence>
<dbReference type="GO" id="GO:0022857">
    <property type="term" value="F:transmembrane transporter activity"/>
    <property type="evidence" value="ECO:0007669"/>
    <property type="project" value="InterPro"/>
</dbReference>
<feature type="transmembrane region" description="Helical" evidence="4">
    <location>
        <begin position="12"/>
        <end position="35"/>
    </location>
</feature>
<accession>A0A926JBC8</accession>
<feature type="transmembrane region" description="Helical" evidence="4">
    <location>
        <begin position="280"/>
        <end position="299"/>
    </location>
</feature>
<feature type="transmembrane region" description="Helical" evidence="4">
    <location>
        <begin position="103"/>
        <end position="125"/>
    </location>
</feature>
<dbReference type="InterPro" id="IPR011701">
    <property type="entry name" value="MFS"/>
</dbReference>
<evidence type="ECO:0000256" key="4">
    <source>
        <dbReference type="SAM" id="Phobius"/>
    </source>
</evidence>
<dbReference type="EMBL" id="JACOQL010000001">
    <property type="protein sequence ID" value="MBC9245710.1"/>
    <property type="molecule type" value="Genomic_DNA"/>
</dbReference>
<feature type="domain" description="Major facilitator superfamily (MFS) profile" evidence="5">
    <location>
        <begin position="200"/>
        <end position="404"/>
    </location>
</feature>
<dbReference type="Pfam" id="PF07690">
    <property type="entry name" value="MFS_1"/>
    <property type="match status" value="1"/>
</dbReference>
<feature type="transmembrane region" description="Helical" evidence="4">
    <location>
        <begin position="340"/>
        <end position="360"/>
    </location>
</feature>
<dbReference type="InterPro" id="IPR036259">
    <property type="entry name" value="MFS_trans_sf"/>
</dbReference>
<name>A0A926JBC8_9RHOB</name>
<dbReference type="PROSITE" id="PS50850">
    <property type="entry name" value="MFS"/>
    <property type="match status" value="1"/>
</dbReference>
<keyword evidence="3 4" id="KW-0472">Membrane</keyword>
<keyword evidence="2 4" id="KW-1133">Transmembrane helix</keyword>
<evidence type="ECO:0000256" key="3">
    <source>
        <dbReference type="ARBA" id="ARBA00023136"/>
    </source>
</evidence>
<feature type="transmembrane region" description="Helical" evidence="4">
    <location>
        <begin position="137"/>
        <end position="156"/>
    </location>
</feature>
<keyword evidence="1 4" id="KW-0812">Transmembrane</keyword>
<organism evidence="6 7">
    <name type="scientific">Paracoccus amoyensis</name>
    <dbReference type="NCBI Taxonomy" id="2760093"/>
    <lineage>
        <taxon>Bacteria</taxon>
        <taxon>Pseudomonadati</taxon>
        <taxon>Pseudomonadota</taxon>
        <taxon>Alphaproteobacteria</taxon>
        <taxon>Rhodobacterales</taxon>
        <taxon>Paracoccaceae</taxon>
        <taxon>Paracoccus</taxon>
    </lineage>
</organism>
<dbReference type="Gene3D" id="1.20.1250.20">
    <property type="entry name" value="MFS general substrate transporter like domains"/>
    <property type="match status" value="1"/>
</dbReference>
<feature type="transmembrane region" description="Helical" evidence="4">
    <location>
        <begin position="47"/>
        <end position="66"/>
    </location>
</feature>
<feature type="transmembrane region" description="Helical" evidence="4">
    <location>
        <begin position="305"/>
        <end position="328"/>
    </location>
</feature>
<gene>
    <name evidence="6" type="ORF">H4P12_03045</name>
</gene>
<feature type="transmembrane region" description="Helical" evidence="4">
    <location>
        <begin position="78"/>
        <end position="97"/>
    </location>
</feature>
<dbReference type="Proteomes" id="UP000608594">
    <property type="component" value="Unassembled WGS sequence"/>
</dbReference>
<proteinExistence type="predicted"/>
<dbReference type="AlphaFoldDB" id="A0A926JBC8"/>
<dbReference type="SUPFAM" id="SSF103473">
    <property type="entry name" value="MFS general substrate transporter"/>
    <property type="match status" value="1"/>
</dbReference>
<feature type="transmembrane region" description="Helical" evidence="4">
    <location>
        <begin position="215"/>
        <end position="233"/>
    </location>
</feature>
<protein>
    <submittedName>
        <fullName evidence="6">MFS transporter</fullName>
    </submittedName>
</protein>
<evidence type="ECO:0000313" key="7">
    <source>
        <dbReference type="Proteomes" id="UP000608594"/>
    </source>
</evidence>
<dbReference type="RefSeq" id="WP_187792109.1">
    <property type="nucleotide sequence ID" value="NZ_JACOQL010000001.1"/>
</dbReference>
<dbReference type="PANTHER" id="PTHR23534">
    <property type="entry name" value="MFS PERMEASE"/>
    <property type="match status" value="1"/>
</dbReference>
<dbReference type="PANTHER" id="PTHR23534:SF1">
    <property type="entry name" value="MAJOR FACILITATOR SUPERFAMILY PROTEIN"/>
    <property type="match status" value="1"/>
</dbReference>
<keyword evidence="7" id="KW-1185">Reference proteome</keyword>
<feature type="transmembrane region" description="Helical" evidence="4">
    <location>
        <begin position="253"/>
        <end position="273"/>
    </location>
</feature>